<evidence type="ECO:0000313" key="3">
    <source>
        <dbReference type="Proteomes" id="UP001159363"/>
    </source>
</evidence>
<dbReference type="Proteomes" id="UP001159363">
    <property type="component" value="Chromosome 7"/>
</dbReference>
<evidence type="ECO:0000313" key="2">
    <source>
        <dbReference type="EMBL" id="KAJ8876365.1"/>
    </source>
</evidence>
<sequence length="103" mass="11613">MFHAFRNASAKRSEALKKKKTREDDEVVLELKKSDILQQAKAEAEELGSEVKKLKQTPCRNMICKLWGKSATHVITGNVFSYCTIVKLDVVSSSTGMITNHTW</sequence>
<reference evidence="2 3" key="1">
    <citation type="submission" date="2023-02" db="EMBL/GenBank/DDBJ databases">
        <title>LHISI_Scaffold_Assembly.</title>
        <authorList>
            <person name="Stuart O.P."/>
            <person name="Cleave R."/>
            <person name="Magrath M.J.L."/>
            <person name="Mikheyev A.S."/>
        </authorList>
    </citation>
    <scope>NUCLEOTIDE SEQUENCE [LARGE SCALE GENOMIC DNA]</scope>
    <source>
        <strain evidence="2">Daus_M_001</strain>
        <tissue evidence="2">Leg muscle</tissue>
    </source>
</reference>
<feature type="region of interest" description="Disordered" evidence="1">
    <location>
        <begin position="1"/>
        <end position="23"/>
    </location>
</feature>
<keyword evidence="3" id="KW-1185">Reference proteome</keyword>
<dbReference type="EMBL" id="JARBHB010000008">
    <property type="protein sequence ID" value="KAJ8876365.1"/>
    <property type="molecule type" value="Genomic_DNA"/>
</dbReference>
<protein>
    <submittedName>
        <fullName evidence="2">Uncharacterized protein</fullName>
    </submittedName>
</protein>
<accession>A0ABQ9GWG0</accession>
<evidence type="ECO:0000256" key="1">
    <source>
        <dbReference type="SAM" id="MobiDB-lite"/>
    </source>
</evidence>
<proteinExistence type="predicted"/>
<organism evidence="2 3">
    <name type="scientific">Dryococelus australis</name>
    <dbReference type="NCBI Taxonomy" id="614101"/>
    <lineage>
        <taxon>Eukaryota</taxon>
        <taxon>Metazoa</taxon>
        <taxon>Ecdysozoa</taxon>
        <taxon>Arthropoda</taxon>
        <taxon>Hexapoda</taxon>
        <taxon>Insecta</taxon>
        <taxon>Pterygota</taxon>
        <taxon>Neoptera</taxon>
        <taxon>Polyneoptera</taxon>
        <taxon>Phasmatodea</taxon>
        <taxon>Verophasmatodea</taxon>
        <taxon>Anareolatae</taxon>
        <taxon>Phasmatidae</taxon>
        <taxon>Eurycanthinae</taxon>
        <taxon>Dryococelus</taxon>
    </lineage>
</organism>
<comment type="caution">
    <text evidence="2">The sequence shown here is derived from an EMBL/GenBank/DDBJ whole genome shotgun (WGS) entry which is preliminary data.</text>
</comment>
<name>A0ABQ9GWG0_9NEOP</name>
<gene>
    <name evidence="2" type="ORF">PR048_020810</name>
</gene>